<dbReference type="Proteomes" id="UP000050741">
    <property type="component" value="Unassembled WGS sequence"/>
</dbReference>
<keyword evidence="1" id="KW-1185">Reference proteome</keyword>
<name>A0A183BJB6_GLOPA</name>
<reference evidence="2" key="2">
    <citation type="submission" date="2016-06" db="UniProtKB">
        <authorList>
            <consortium name="WormBaseParasite"/>
        </authorList>
    </citation>
    <scope>IDENTIFICATION</scope>
</reference>
<accession>A0A183BJB6</accession>
<proteinExistence type="predicted"/>
<dbReference type="AlphaFoldDB" id="A0A183BJB6"/>
<evidence type="ECO:0000313" key="1">
    <source>
        <dbReference type="Proteomes" id="UP000050741"/>
    </source>
</evidence>
<dbReference type="WBParaSite" id="GPLIN_000069500">
    <property type="protein sequence ID" value="GPLIN_000069500"/>
    <property type="gene ID" value="GPLIN_000069500"/>
</dbReference>
<evidence type="ECO:0000313" key="2">
    <source>
        <dbReference type="WBParaSite" id="GPLIN_000069500"/>
    </source>
</evidence>
<sequence>MVAHPRGDGRPKMLYCGHYSGEMEGFKRSFRDASEPVNFIIIIWNDEDFVPFKLTNNWTGERLTFRHFNEDKWLLLRCPIGREEDKWAKWENETIELDWDNQWNWISIDFKDSDIGGGMVEANEGPSEEPTD</sequence>
<protein>
    <submittedName>
        <fullName evidence="2">DUF636 domain-containing protein</fullName>
    </submittedName>
</protein>
<organism evidence="1 2">
    <name type="scientific">Globodera pallida</name>
    <name type="common">Potato cyst nematode worm</name>
    <name type="synonym">Heterodera pallida</name>
    <dbReference type="NCBI Taxonomy" id="36090"/>
    <lineage>
        <taxon>Eukaryota</taxon>
        <taxon>Metazoa</taxon>
        <taxon>Ecdysozoa</taxon>
        <taxon>Nematoda</taxon>
        <taxon>Chromadorea</taxon>
        <taxon>Rhabditida</taxon>
        <taxon>Tylenchina</taxon>
        <taxon>Tylenchomorpha</taxon>
        <taxon>Tylenchoidea</taxon>
        <taxon>Heteroderidae</taxon>
        <taxon>Heteroderinae</taxon>
        <taxon>Globodera</taxon>
    </lineage>
</organism>
<reference evidence="1" key="1">
    <citation type="submission" date="2014-05" db="EMBL/GenBank/DDBJ databases">
        <title>The genome and life-stage specific transcriptomes of Globodera pallida elucidate key aspects of plant parasitism by a cyst nematode.</title>
        <authorList>
            <person name="Cotton J.A."/>
            <person name="Lilley C.J."/>
            <person name="Jones L.M."/>
            <person name="Kikuchi T."/>
            <person name="Reid A.J."/>
            <person name="Thorpe P."/>
            <person name="Tsai I.J."/>
            <person name="Beasley H."/>
            <person name="Blok V."/>
            <person name="Cock P.J.A."/>
            <person name="Van den Akker S.E."/>
            <person name="Holroyd N."/>
            <person name="Hunt M."/>
            <person name="Mantelin S."/>
            <person name="Naghra H."/>
            <person name="Pain A."/>
            <person name="Palomares-Rius J.E."/>
            <person name="Zarowiecki M."/>
            <person name="Berriman M."/>
            <person name="Jones J.T."/>
            <person name="Urwin P.E."/>
        </authorList>
    </citation>
    <scope>NUCLEOTIDE SEQUENCE [LARGE SCALE GENOMIC DNA]</scope>
    <source>
        <strain evidence="1">Lindley</strain>
    </source>
</reference>